<keyword evidence="1" id="KW-1133">Transmembrane helix</keyword>
<dbReference type="PANTHER" id="PTHR14969">
    <property type="entry name" value="SPHINGOSINE-1-PHOSPHATE PHOSPHOHYDROLASE"/>
    <property type="match status" value="1"/>
</dbReference>
<dbReference type="AlphaFoldDB" id="A0A6C0HTI5"/>
<feature type="transmembrane region" description="Helical" evidence="1">
    <location>
        <begin position="21"/>
        <end position="39"/>
    </location>
</feature>
<feature type="transmembrane region" description="Helical" evidence="1">
    <location>
        <begin position="101"/>
        <end position="119"/>
    </location>
</feature>
<keyword evidence="1" id="KW-0472">Membrane</keyword>
<dbReference type="InterPro" id="IPR000326">
    <property type="entry name" value="PAP2/HPO"/>
</dbReference>
<dbReference type="GO" id="GO:0042392">
    <property type="term" value="F:sphingosine-1-phosphate phosphatase activity"/>
    <property type="evidence" value="ECO:0007669"/>
    <property type="project" value="TreeGrafter"/>
</dbReference>
<accession>A0A6C0HTI5</accession>
<feature type="domain" description="Phosphatidic acid phosphatase type 2/haloperoxidase" evidence="2">
    <location>
        <begin position="47"/>
        <end position="178"/>
    </location>
</feature>
<feature type="transmembrane region" description="Helical" evidence="1">
    <location>
        <begin position="157"/>
        <end position="174"/>
    </location>
</feature>
<dbReference type="Gene3D" id="1.20.144.10">
    <property type="entry name" value="Phosphatidic acid phosphatase type 2/haloperoxidase"/>
    <property type="match status" value="1"/>
</dbReference>
<evidence type="ECO:0000256" key="1">
    <source>
        <dbReference type="SAM" id="Phobius"/>
    </source>
</evidence>
<dbReference type="PANTHER" id="PTHR14969:SF13">
    <property type="entry name" value="AT30094P"/>
    <property type="match status" value="1"/>
</dbReference>
<organism evidence="3">
    <name type="scientific">viral metagenome</name>
    <dbReference type="NCBI Taxonomy" id="1070528"/>
    <lineage>
        <taxon>unclassified sequences</taxon>
        <taxon>metagenomes</taxon>
        <taxon>organismal metagenomes</taxon>
    </lineage>
</organism>
<dbReference type="EMBL" id="MN740015">
    <property type="protein sequence ID" value="QHT84068.1"/>
    <property type="molecule type" value="Genomic_DNA"/>
</dbReference>
<proteinExistence type="predicted"/>
<feature type="transmembrane region" description="Helical" evidence="1">
    <location>
        <begin position="45"/>
        <end position="62"/>
    </location>
</feature>
<reference evidence="3" key="1">
    <citation type="journal article" date="2020" name="Nature">
        <title>Giant virus diversity and host interactions through global metagenomics.</title>
        <authorList>
            <person name="Schulz F."/>
            <person name="Roux S."/>
            <person name="Paez-Espino D."/>
            <person name="Jungbluth S."/>
            <person name="Walsh D.A."/>
            <person name="Denef V.J."/>
            <person name="McMahon K.D."/>
            <person name="Konstantinidis K.T."/>
            <person name="Eloe-Fadrosh E.A."/>
            <person name="Kyrpides N.C."/>
            <person name="Woyke T."/>
        </authorList>
    </citation>
    <scope>NUCLEOTIDE SEQUENCE</scope>
    <source>
        <strain evidence="3">GVMAG-M-3300023184-16</strain>
    </source>
</reference>
<dbReference type="Pfam" id="PF01569">
    <property type="entry name" value="PAP2"/>
    <property type="match status" value="1"/>
</dbReference>
<feature type="transmembrane region" description="Helical" evidence="1">
    <location>
        <begin position="131"/>
        <end position="150"/>
    </location>
</feature>
<protein>
    <recommendedName>
        <fullName evidence="2">Phosphatidic acid phosphatase type 2/haloperoxidase domain-containing protein</fullName>
    </recommendedName>
</protein>
<dbReference type="CDD" id="cd01610">
    <property type="entry name" value="PAP2_like"/>
    <property type="match status" value="1"/>
</dbReference>
<sequence>MDTTISVTKKIIEETKEFTYAIGYFSEMILPIIVLYFIYHDVFAHIVYFLGYFISIYLNIWFKNTIKEPRPKPFFRFLAIESTKKDAQQVYGMPSGHSQNAFYSIVYLYLYLRSVTPVYMTLPSPYFPEYYVWILISLCIGIITILERWWFRNHTMLQLCIGALIGSALGYIIFTVQTEVYDIYKTSSV</sequence>
<evidence type="ECO:0000313" key="3">
    <source>
        <dbReference type="EMBL" id="QHT84068.1"/>
    </source>
</evidence>
<dbReference type="InterPro" id="IPR036938">
    <property type="entry name" value="PAP2/HPO_sf"/>
</dbReference>
<keyword evidence="1" id="KW-0812">Transmembrane</keyword>
<name>A0A6C0HTI5_9ZZZZ</name>
<evidence type="ECO:0000259" key="2">
    <source>
        <dbReference type="Pfam" id="PF01569"/>
    </source>
</evidence>
<dbReference type="SUPFAM" id="SSF48317">
    <property type="entry name" value="Acid phosphatase/Vanadium-dependent haloperoxidase"/>
    <property type="match status" value="1"/>
</dbReference>